<dbReference type="Pfam" id="PF00096">
    <property type="entry name" value="zf-C2H2"/>
    <property type="match status" value="1"/>
</dbReference>
<dbReference type="PROSITE" id="PS50157">
    <property type="entry name" value="ZINC_FINGER_C2H2_2"/>
    <property type="match status" value="1"/>
</dbReference>
<evidence type="ECO:0000259" key="7">
    <source>
        <dbReference type="PROSITE" id="PS50157"/>
    </source>
</evidence>
<dbReference type="PANTHER" id="PTHR23235">
    <property type="entry name" value="KRUEPPEL-LIKE TRANSCRIPTION FACTOR"/>
    <property type="match status" value="1"/>
</dbReference>
<evidence type="ECO:0000313" key="9">
    <source>
        <dbReference type="Proteomes" id="UP000053766"/>
    </source>
</evidence>
<evidence type="ECO:0000256" key="4">
    <source>
        <dbReference type="ARBA" id="ARBA00022833"/>
    </source>
</evidence>
<evidence type="ECO:0000256" key="5">
    <source>
        <dbReference type="PROSITE-ProRule" id="PRU00042"/>
    </source>
</evidence>
<feature type="domain" description="C2H2-type" evidence="7">
    <location>
        <begin position="27"/>
        <end position="54"/>
    </location>
</feature>
<name>A0A0D8Y2E8_DICVI</name>
<accession>A0A0D8Y2E8</accession>
<evidence type="ECO:0000313" key="8">
    <source>
        <dbReference type="EMBL" id="KJH50880.1"/>
    </source>
</evidence>
<evidence type="ECO:0000256" key="6">
    <source>
        <dbReference type="SAM" id="MobiDB-lite"/>
    </source>
</evidence>
<keyword evidence="2" id="KW-0677">Repeat</keyword>
<dbReference type="FunFam" id="3.30.160.60:FF:000072">
    <property type="entry name" value="zinc finger protein 143 isoform X1"/>
    <property type="match status" value="1"/>
</dbReference>
<dbReference type="InterPro" id="IPR036236">
    <property type="entry name" value="Znf_C2H2_sf"/>
</dbReference>
<reference evidence="8 9" key="1">
    <citation type="submission" date="2013-11" db="EMBL/GenBank/DDBJ databases">
        <title>Draft genome of the bovine lungworm Dictyocaulus viviparus.</title>
        <authorList>
            <person name="Mitreva M."/>
        </authorList>
    </citation>
    <scope>NUCLEOTIDE SEQUENCE [LARGE SCALE GENOMIC DNA]</scope>
    <source>
        <strain evidence="8 9">HannoverDv2000</strain>
    </source>
</reference>
<keyword evidence="1" id="KW-0479">Metal-binding</keyword>
<sequence>MFVSAFELTIKALTAHIRSVHTNVRPYVCDTCGKAFVRRNDLKMHSLTHTSETAFHCKCGSKFRRMIYLKKHQRLCVLRNGKSPVGDSADQLDESNEIVDDSDDHEL</sequence>
<protein>
    <submittedName>
        <fullName evidence="8">Zinc finger, C2H2 type</fullName>
    </submittedName>
</protein>
<gene>
    <name evidence="8" type="ORF">DICVIV_02934</name>
</gene>
<organism evidence="8 9">
    <name type="scientific">Dictyocaulus viviparus</name>
    <name type="common">Bovine lungworm</name>
    <dbReference type="NCBI Taxonomy" id="29172"/>
    <lineage>
        <taxon>Eukaryota</taxon>
        <taxon>Metazoa</taxon>
        <taxon>Ecdysozoa</taxon>
        <taxon>Nematoda</taxon>
        <taxon>Chromadorea</taxon>
        <taxon>Rhabditida</taxon>
        <taxon>Rhabditina</taxon>
        <taxon>Rhabditomorpha</taxon>
        <taxon>Strongyloidea</taxon>
        <taxon>Metastrongylidae</taxon>
        <taxon>Dictyocaulus</taxon>
    </lineage>
</organism>
<keyword evidence="9" id="KW-1185">Reference proteome</keyword>
<dbReference type="InterPro" id="IPR013087">
    <property type="entry name" value="Znf_C2H2_type"/>
</dbReference>
<dbReference type="Proteomes" id="UP000053766">
    <property type="component" value="Unassembled WGS sequence"/>
</dbReference>
<dbReference type="SMART" id="SM00355">
    <property type="entry name" value="ZnF_C2H2"/>
    <property type="match status" value="1"/>
</dbReference>
<proteinExistence type="predicted"/>
<dbReference type="SUPFAM" id="SSF57667">
    <property type="entry name" value="beta-beta-alpha zinc fingers"/>
    <property type="match status" value="1"/>
</dbReference>
<dbReference type="STRING" id="29172.A0A0D8Y2E8"/>
<evidence type="ECO:0000256" key="2">
    <source>
        <dbReference type="ARBA" id="ARBA00022737"/>
    </source>
</evidence>
<keyword evidence="4" id="KW-0862">Zinc</keyword>
<dbReference type="AlphaFoldDB" id="A0A0D8Y2E8"/>
<feature type="region of interest" description="Disordered" evidence="6">
    <location>
        <begin position="80"/>
        <end position="107"/>
    </location>
</feature>
<dbReference type="PROSITE" id="PS00028">
    <property type="entry name" value="ZINC_FINGER_C2H2_1"/>
    <property type="match status" value="1"/>
</dbReference>
<keyword evidence="3 5" id="KW-0863">Zinc-finger</keyword>
<dbReference type="Gene3D" id="3.30.160.60">
    <property type="entry name" value="Classic Zinc Finger"/>
    <property type="match status" value="1"/>
</dbReference>
<evidence type="ECO:0000256" key="3">
    <source>
        <dbReference type="ARBA" id="ARBA00022771"/>
    </source>
</evidence>
<dbReference type="EMBL" id="KN716195">
    <property type="protein sequence ID" value="KJH50880.1"/>
    <property type="molecule type" value="Genomic_DNA"/>
</dbReference>
<feature type="compositionally biased region" description="Acidic residues" evidence="6">
    <location>
        <begin position="90"/>
        <end position="107"/>
    </location>
</feature>
<evidence type="ECO:0000256" key="1">
    <source>
        <dbReference type="ARBA" id="ARBA00022723"/>
    </source>
</evidence>
<reference evidence="9" key="2">
    <citation type="journal article" date="2016" name="Sci. Rep.">
        <title>Dictyocaulus viviparus genome, variome and transcriptome elucidate lungworm biology and support future intervention.</title>
        <authorList>
            <person name="McNulty S.N."/>
            <person name="Strube C."/>
            <person name="Rosa B.A."/>
            <person name="Martin J.C."/>
            <person name="Tyagi R."/>
            <person name="Choi Y.J."/>
            <person name="Wang Q."/>
            <person name="Hallsworth Pepin K."/>
            <person name="Zhang X."/>
            <person name="Ozersky P."/>
            <person name="Wilson R.K."/>
            <person name="Sternberg P.W."/>
            <person name="Gasser R.B."/>
            <person name="Mitreva M."/>
        </authorList>
    </citation>
    <scope>NUCLEOTIDE SEQUENCE [LARGE SCALE GENOMIC DNA]</scope>
    <source>
        <strain evidence="9">HannoverDv2000</strain>
    </source>
</reference>
<dbReference type="OrthoDB" id="8114442at2759"/>
<dbReference type="GO" id="GO:0008270">
    <property type="term" value="F:zinc ion binding"/>
    <property type="evidence" value="ECO:0007669"/>
    <property type="project" value="UniProtKB-KW"/>
</dbReference>